<dbReference type="EMBL" id="CAMGYJ010000009">
    <property type="protein sequence ID" value="CAI0540356.1"/>
    <property type="molecule type" value="Genomic_DNA"/>
</dbReference>
<name>A0AAV0Q5G0_9ROSI</name>
<dbReference type="AlphaFoldDB" id="A0AAV0Q5G0"/>
<keyword evidence="3" id="KW-1185">Reference proteome</keyword>
<evidence type="ECO:0000256" key="1">
    <source>
        <dbReference type="SAM" id="MobiDB-lite"/>
    </source>
</evidence>
<reference evidence="2" key="1">
    <citation type="submission" date="2022-08" db="EMBL/GenBank/DDBJ databases">
        <authorList>
            <person name="Gutierrez-Valencia J."/>
        </authorList>
    </citation>
    <scope>NUCLEOTIDE SEQUENCE</scope>
</reference>
<feature type="region of interest" description="Disordered" evidence="1">
    <location>
        <begin position="53"/>
        <end position="91"/>
    </location>
</feature>
<gene>
    <name evidence="2" type="ORF">LITE_LOCUS41647</name>
</gene>
<evidence type="ECO:0000313" key="2">
    <source>
        <dbReference type="EMBL" id="CAI0540356.1"/>
    </source>
</evidence>
<accession>A0AAV0Q5G0</accession>
<sequence>MRGRCFSGLHVTFFEFSISNFYFCLEIWGFYSRRGEGASSGDFNADDGASVGENADCGGVQLGSKEGRGNGRKRRPSGSLSFIGGENDDEG</sequence>
<dbReference type="Proteomes" id="UP001154282">
    <property type="component" value="Unassembled WGS sequence"/>
</dbReference>
<protein>
    <submittedName>
        <fullName evidence="2">Uncharacterized protein</fullName>
    </submittedName>
</protein>
<proteinExistence type="predicted"/>
<evidence type="ECO:0000313" key="3">
    <source>
        <dbReference type="Proteomes" id="UP001154282"/>
    </source>
</evidence>
<comment type="caution">
    <text evidence="2">The sequence shown here is derived from an EMBL/GenBank/DDBJ whole genome shotgun (WGS) entry which is preliminary data.</text>
</comment>
<organism evidence="2 3">
    <name type="scientific">Linum tenue</name>
    <dbReference type="NCBI Taxonomy" id="586396"/>
    <lineage>
        <taxon>Eukaryota</taxon>
        <taxon>Viridiplantae</taxon>
        <taxon>Streptophyta</taxon>
        <taxon>Embryophyta</taxon>
        <taxon>Tracheophyta</taxon>
        <taxon>Spermatophyta</taxon>
        <taxon>Magnoliopsida</taxon>
        <taxon>eudicotyledons</taxon>
        <taxon>Gunneridae</taxon>
        <taxon>Pentapetalae</taxon>
        <taxon>rosids</taxon>
        <taxon>fabids</taxon>
        <taxon>Malpighiales</taxon>
        <taxon>Linaceae</taxon>
        <taxon>Linum</taxon>
    </lineage>
</organism>